<sequence length="371" mass="40926">MDVQLRIRHQAMANAAAIKELGEFIDKMECKDRAAAEAAKAFDPKTVNLPPVRAPPIPPDGEAFTHSADEYREAGNSFFQQKDYAEALKYYQVATKVDPGMSTAYGNVGLCHQKLGDEDAALQAFTTALQLNPKYSKILVRRGRIYASRGQVTEAIEDLSAALPLLPEGGSGYKEVETELNVLHDKRSSMTLGKEVVIEIEEDNVEEPEPKPEPKVEPKPKAEPSISPTPVTVIPSKTTREMMAPTIPHAPTSPFDLYTALCHLKGYPEAMAEYLNSFHTSLLAEYVSNQLTEVEVKGVIDALKTHTLSPKKTINTLYALLNIPNLSVIARYLSSDLREALSTVLNWAMTDLQGDPRFQERLAAIRSDFGL</sequence>
<evidence type="ECO:0000313" key="9">
    <source>
        <dbReference type="Proteomes" id="UP000315496"/>
    </source>
</evidence>
<dbReference type="InterPro" id="IPR013105">
    <property type="entry name" value="TPR_2"/>
</dbReference>
<gene>
    <name evidence="8" type="ORF">GMRT_14552</name>
</gene>
<dbReference type="Pfam" id="PF00515">
    <property type="entry name" value="TPR_1"/>
    <property type="match status" value="1"/>
</dbReference>
<feature type="domain" description="RNA-polymerase II-associated protein 3-like C-terminal" evidence="7">
    <location>
        <begin position="250"/>
        <end position="336"/>
    </location>
</feature>
<dbReference type="Pfam" id="PF13877">
    <property type="entry name" value="RPAP3_C"/>
    <property type="match status" value="1"/>
</dbReference>
<dbReference type="Proteomes" id="UP000315496">
    <property type="component" value="Chromosome 2"/>
</dbReference>
<feature type="repeat" description="TPR" evidence="5">
    <location>
        <begin position="68"/>
        <end position="101"/>
    </location>
</feature>
<reference evidence="8 9" key="1">
    <citation type="submission" date="2019-05" db="EMBL/GenBank/DDBJ databases">
        <title>The compact genome of Giardia muris reveals important steps in the evolution of intestinal protozoan parasites.</title>
        <authorList>
            <person name="Xu F."/>
            <person name="Jimenez-Gonzalez A."/>
            <person name="Einarsson E."/>
            <person name="Astvaldsson A."/>
            <person name="Peirasmaki D."/>
            <person name="Eckmann L."/>
            <person name="Andersson J.O."/>
            <person name="Svard S.G."/>
            <person name="Jerlstrom-Hultqvist J."/>
        </authorList>
    </citation>
    <scope>NUCLEOTIDE SEQUENCE [LARGE SCALE GENOMIC DNA]</scope>
    <source>
        <strain evidence="8 9">Roberts-Thomson</strain>
    </source>
</reference>
<dbReference type="OrthoDB" id="1872379at2759"/>
<dbReference type="PROSITE" id="PS50293">
    <property type="entry name" value="TPR_REGION"/>
    <property type="match status" value="1"/>
</dbReference>
<keyword evidence="1" id="KW-0677">Repeat</keyword>
<organism evidence="8 9">
    <name type="scientific">Giardia muris</name>
    <dbReference type="NCBI Taxonomy" id="5742"/>
    <lineage>
        <taxon>Eukaryota</taxon>
        <taxon>Metamonada</taxon>
        <taxon>Diplomonadida</taxon>
        <taxon>Hexamitidae</taxon>
        <taxon>Giardiinae</taxon>
        <taxon>Giardia</taxon>
    </lineage>
</organism>
<dbReference type="PANTHER" id="PTHR46423:SF1">
    <property type="entry name" value="RNA POLYMERASE II-ASSOCIATED PROTEIN 3"/>
    <property type="match status" value="1"/>
</dbReference>
<name>A0A4Z1T4X3_GIAMU</name>
<evidence type="ECO:0000256" key="3">
    <source>
        <dbReference type="ARBA" id="ARBA00038275"/>
    </source>
</evidence>
<evidence type="ECO:0000313" key="8">
    <source>
        <dbReference type="EMBL" id="TNJ29053.1"/>
    </source>
</evidence>
<dbReference type="PROSITE" id="PS50005">
    <property type="entry name" value="TPR"/>
    <property type="match status" value="3"/>
</dbReference>
<dbReference type="Gene3D" id="1.25.40.10">
    <property type="entry name" value="Tetratricopeptide repeat domain"/>
    <property type="match status" value="1"/>
</dbReference>
<accession>A0A4Z1T4X3</accession>
<evidence type="ECO:0000256" key="6">
    <source>
        <dbReference type="SAM" id="MobiDB-lite"/>
    </source>
</evidence>
<feature type="repeat" description="TPR" evidence="5">
    <location>
        <begin position="136"/>
        <end position="169"/>
    </location>
</feature>
<evidence type="ECO:0000256" key="5">
    <source>
        <dbReference type="PROSITE-ProRule" id="PRU00339"/>
    </source>
</evidence>
<proteinExistence type="inferred from homology"/>
<evidence type="ECO:0000256" key="1">
    <source>
        <dbReference type="ARBA" id="ARBA00022737"/>
    </source>
</evidence>
<dbReference type="InterPro" id="IPR051966">
    <property type="entry name" value="RPAP3"/>
</dbReference>
<evidence type="ECO:0000256" key="2">
    <source>
        <dbReference type="ARBA" id="ARBA00022803"/>
    </source>
</evidence>
<keyword evidence="9" id="KW-1185">Reference proteome</keyword>
<dbReference type="SMART" id="SM00028">
    <property type="entry name" value="TPR"/>
    <property type="match status" value="3"/>
</dbReference>
<comment type="similarity">
    <text evidence="3">Belongs to the RPAP3 family.</text>
</comment>
<dbReference type="EMBL" id="VDLU01000002">
    <property type="protein sequence ID" value="TNJ29053.1"/>
    <property type="molecule type" value="Genomic_DNA"/>
</dbReference>
<protein>
    <recommendedName>
        <fullName evidence="4">RNA polymerase II-associated protein 3</fullName>
    </recommendedName>
</protein>
<evidence type="ECO:0000259" key="7">
    <source>
        <dbReference type="Pfam" id="PF13877"/>
    </source>
</evidence>
<feature type="compositionally biased region" description="Basic and acidic residues" evidence="6">
    <location>
        <begin position="208"/>
        <end position="222"/>
    </location>
</feature>
<dbReference type="Pfam" id="PF07719">
    <property type="entry name" value="TPR_2"/>
    <property type="match status" value="1"/>
</dbReference>
<dbReference type="SUPFAM" id="SSF48452">
    <property type="entry name" value="TPR-like"/>
    <property type="match status" value="1"/>
</dbReference>
<feature type="region of interest" description="Disordered" evidence="6">
    <location>
        <begin position="200"/>
        <end position="233"/>
    </location>
</feature>
<dbReference type="InterPro" id="IPR025986">
    <property type="entry name" value="RPAP3-like_C"/>
</dbReference>
<dbReference type="PANTHER" id="PTHR46423">
    <property type="entry name" value="RNA POLYMERASE II-ASSOCIATED PROTEIN 3"/>
    <property type="match status" value="1"/>
</dbReference>
<evidence type="ECO:0000256" key="4">
    <source>
        <dbReference type="ARBA" id="ARBA00040133"/>
    </source>
</evidence>
<dbReference type="VEuPathDB" id="GiardiaDB:GMRT_14552"/>
<keyword evidence="2 5" id="KW-0802">TPR repeat</keyword>
<dbReference type="InterPro" id="IPR011990">
    <property type="entry name" value="TPR-like_helical_dom_sf"/>
</dbReference>
<dbReference type="GO" id="GO:0101031">
    <property type="term" value="C:protein folding chaperone complex"/>
    <property type="evidence" value="ECO:0007669"/>
    <property type="project" value="TreeGrafter"/>
</dbReference>
<dbReference type="AlphaFoldDB" id="A0A4Z1T4X3"/>
<feature type="repeat" description="TPR" evidence="5">
    <location>
        <begin position="102"/>
        <end position="135"/>
    </location>
</feature>
<comment type="caution">
    <text evidence="8">The sequence shown here is derived from an EMBL/GenBank/DDBJ whole genome shotgun (WGS) entry which is preliminary data.</text>
</comment>
<dbReference type="InterPro" id="IPR019734">
    <property type="entry name" value="TPR_rpt"/>
</dbReference>